<keyword evidence="3" id="KW-0378">Hydrolase</keyword>
<dbReference type="EMBL" id="JQSG02000006">
    <property type="protein sequence ID" value="OBS08007.1"/>
    <property type="molecule type" value="Genomic_DNA"/>
</dbReference>
<dbReference type="InterPro" id="IPR032466">
    <property type="entry name" value="Metal_Hydrolase"/>
</dbReference>
<dbReference type="AlphaFoldDB" id="A0A1A6C0C0"/>
<keyword evidence="7" id="KW-1185">Reference proteome</keyword>
<dbReference type="InterPro" id="IPR006680">
    <property type="entry name" value="Amidohydro-rel"/>
</dbReference>
<dbReference type="OrthoDB" id="9787621at2"/>
<evidence type="ECO:0000256" key="2">
    <source>
        <dbReference type="ARBA" id="ARBA00022723"/>
    </source>
</evidence>
<organism evidence="6 7">
    <name type="scientific">Acidihalobacter prosperus</name>
    <dbReference type="NCBI Taxonomy" id="160660"/>
    <lineage>
        <taxon>Bacteria</taxon>
        <taxon>Pseudomonadati</taxon>
        <taxon>Pseudomonadota</taxon>
        <taxon>Gammaproteobacteria</taxon>
        <taxon>Chromatiales</taxon>
        <taxon>Ectothiorhodospiraceae</taxon>
        <taxon>Acidihalobacter</taxon>
    </lineage>
</organism>
<dbReference type="InterPro" id="IPR011059">
    <property type="entry name" value="Metal-dep_hydrolase_composite"/>
</dbReference>
<feature type="domain" description="Amidohydrolase-related" evidence="5">
    <location>
        <begin position="59"/>
        <end position="370"/>
    </location>
</feature>
<dbReference type="GO" id="GO:0008892">
    <property type="term" value="F:guanine deaminase activity"/>
    <property type="evidence" value="ECO:0007669"/>
    <property type="project" value="TreeGrafter"/>
</dbReference>
<evidence type="ECO:0000259" key="5">
    <source>
        <dbReference type="Pfam" id="PF01979"/>
    </source>
</evidence>
<dbReference type="SUPFAM" id="SSF51338">
    <property type="entry name" value="Composite domain of metallo-dependent hydrolases"/>
    <property type="match status" value="1"/>
</dbReference>
<keyword evidence="2" id="KW-0479">Metal-binding</keyword>
<reference evidence="6 7" key="1">
    <citation type="journal article" date="2014" name="Genome Announc.">
        <title>Draft Genome Sequence of the Iron-Oxidizing, Acidophilic, and Halotolerant 'Thiobacillus prosperus' Type Strain DSM 5130.</title>
        <authorList>
            <person name="Ossandon F.J."/>
            <person name="Cardenas J.P."/>
            <person name="Corbett M."/>
            <person name="Quatrini R."/>
            <person name="Holmes D.S."/>
            <person name="Watkin E."/>
        </authorList>
    </citation>
    <scope>NUCLEOTIDE SEQUENCE [LARGE SCALE GENOMIC DNA]</scope>
    <source>
        <strain evidence="6 7">DSM 5130</strain>
    </source>
</reference>
<evidence type="ECO:0000256" key="4">
    <source>
        <dbReference type="ARBA" id="ARBA00022833"/>
    </source>
</evidence>
<dbReference type="Gene3D" id="2.30.40.10">
    <property type="entry name" value="Urease, subunit C, domain 1"/>
    <property type="match status" value="1"/>
</dbReference>
<dbReference type="PANTHER" id="PTHR11271:SF6">
    <property type="entry name" value="GUANINE DEAMINASE"/>
    <property type="match status" value="1"/>
</dbReference>
<keyword evidence="4" id="KW-0862">Zinc</keyword>
<comment type="caution">
    <text evidence="6">The sequence shown here is derived from an EMBL/GenBank/DDBJ whole genome shotgun (WGS) entry which is preliminary data.</text>
</comment>
<comment type="cofactor">
    <cofactor evidence="1">
        <name>Zn(2+)</name>
        <dbReference type="ChEBI" id="CHEBI:29105"/>
    </cofactor>
</comment>
<dbReference type="GO" id="GO:0008270">
    <property type="term" value="F:zinc ion binding"/>
    <property type="evidence" value="ECO:0007669"/>
    <property type="project" value="TreeGrafter"/>
</dbReference>
<evidence type="ECO:0000256" key="3">
    <source>
        <dbReference type="ARBA" id="ARBA00022801"/>
    </source>
</evidence>
<protein>
    <submittedName>
        <fullName evidence="6">Guanine deaminase</fullName>
    </submittedName>
</protein>
<dbReference type="STRING" id="160660.BJI67_13840"/>
<name>A0A1A6C0C0_9GAMM</name>
<dbReference type="PANTHER" id="PTHR11271">
    <property type="entry name" value="GUANINE DEAMINASE"/>
    <property type="match status" value="1"/>
</dbReference>
<dbReference type="Pfam" id="PF01979">
    <property type="entry name" value="Amidohydro_1"/>
    <property type="match status" value="1"/>
</dbReference>
<dbReference type="GO" id="GO:0046098">
    <property type="term" value="P:guanine metabolic process"/>
    <property type="evidence" value="ECO:0007669"/>
    <property type="project" value="TreeGrafter"/>
</dbReference>
<sequence length="420" mass="45694">MSAVVYRAPMINPRGANLYDAWIDGGLRVRDGRIEALGDFDAVMRVGEAHDRVETLEGVIVPGFADVHIHWVQHPVRGAFEEALMPWLREHIWPEETRYADQDFARAAAQRFFADTVRAGTVMGMSYSSAHAEAVRIADQARVGDWMVGDVVMEHGAPEALTRASVHEAVELDRRASGLGTERYVVSPRFALNCSPRLMAELGVYARVGGFHVQTHLSESPGEIREVLREFPDAEDYTDVYDRAGLLGPRSVLGHCVHLSPREWAVLRARGSWIAHCPSSNEALDSGRMDLEAVRRHGIPYALASDVGAGPSHSLLHVMQRYLDAHRAAGVAVSAVEALYRATLAGAECMGRDAVAGNLDAGKRADFVLLPAPGGQLDVEGWIGEWTRGGMAELEGRPLATWIAGARHDPPAAPPRTASA</sequence>
<dbReference type="InterPro" id="IPR051607">
    <property type="entry name" value="Metallo-dep_hydrolases"/>
</dbReference>
<proteinExistence type="predicted"/>
<dbReference type="GO" id="GO:0005829">
    <property type="term" value="C:cytosol"/>
    <property type="evidence" value="ECO:0007669"/>
    <property type="project" value="TreeGrafter"/>
</dbReference>
<accession>A0A1A6C0C0</accession>
<evidence type="ECO:0000256" key="1">
    <source>
        <dbReference type="ARBA" id="ARBA00001947"/>
    </source>
</evidence>
<dbReference type="RefSeq" id="WP_038091741.1">
    <property type="nucleotide sequence ID" value="NZ_JQSG02000006.1"/>
</dbReference>
<dbReference type="SUPFAM" id="SSF51556">
    <property type="entry name" value="Metallo-dependent hydrolases"/>
    <property type="match status" value="1"/>
</dbReference>
<dbReference type="Gene3D" id="3.20.20.140">
    <property type="entry name" value="Metal-dependent hydrolases"/>
    <property type="match status" value="1"/>
</dbReference>
<evidence type="ECO:0000313" key="7">
    <source>
        <dbReference type="Proteomes" id="UP000029273"/>
    </source>
</evidence>
<evidence type="ECO:0000313" key="6">
    <source>
        <dbReference type="EMBL" id="OBS08007.1"/>
    </source>
</evidence>
<gene>
    <name evidence="6" type="ORF">Thpro_022257</name>
</gene>
<dbReference type="Proteomes" id="UP000029273">
    <property type="component" value="Unassembled WGS sequence"/>
</dbReference>